<dbReference type="PROSITE" id="PS50206">
    <property type="entry name" value="RHODANESE_3"/>
    <property type="match status" value="1"/>
</dbReference>
<reference evidence="2" key="1">
    <citation type="submission" date="2020-01" db="EMBL/GenBank/DDBJ databases">
        <authorList>
            <person name="Fang Y."/>
            <person name="Sun R."/>
            <person name="Nie L."/>
            <person name="He J."/>
            <person name="Hao L."/>
            <person name="Wang L."/>
            <person name="Su S."/>
            <person name="Lv E."/>
            <person name="Zhang Z."/>
            <person name="Xie R."/>
            <person name="Liu H."/>
        </authorList>
    </citation>
    <scope>NUCLEOTIDE SEQUENCE [LARGE SCALE GENOMIC DNA]</scope>
    <source>
        <strain evidence="2">XCT-53</strain>
    </source>
</reference>
<evidence type="ECO:0000313" key="2">
    <source>
        <dbReference type="Proteomes" id="UP000586722"/>
    </source>
</evidence>
<dbReference type="Proteomes" id="UP000586722">
    <property type="component" value="Unassembled WGS sequence"/>
</dbReference>
<dbReference type="AlphaFoldDB" id="A0A7X5JAI3"/>
<comment type="caution">
    <text evidence="1">The sequence shown here is derived from an EMBL/GenBank/DDBJ whole genome shotgun (WGS) entry which is preliminary data.</text>
</comment>
<dbReference type="Pfam" id="PF00581">
    <property type="entry name" value="Rhodanese"/>
    <property type="match status" value="1"/>
</dbReference>
<dbReference type="InterPro" id="IPR001763">
    <property type="entry name" value="Rhodanese-like_dom"/>
</dbReference>
<accession>A0A7X5JAI3</accession>
<dbReference type="InterPro" id="IPR044240">
    <property type="entry name" value="STR4-like"/>
</dbReference>
<dbReference type="Gene3D" id="3.40.250.10">
    <property type="entry name" value="Rhodanese-like domain"/>
    <property type="match status" value="1"/>
</dbReference>
<evidence type="ECO:0000313" key="1">
    <source>
        <dbReference type="EMBL" id="NBN80052.1"/>
    </source>
</evidence>
<proteinExistence type="predicted"/>
<organism evidence="1 2">
    <name type="scientific">Pannonibacter tanglangensis</name>
    <dbReference type="NCBI Taxonomy" id="2750084"/>
    <lineage>
        <taxon>Bacteria</taxon>
        <taxon>Pseudomonadati</taxon>
        <taxon>Pseudomonadota</taxon>
        <taxon>Alphaproteobacteria</taxon>
        <taxon>Hyphomicrobiales</taxon>
        <taxon>Stappiaceae</taxon>
        <taxon>Pannonibacter</taxon>
    </lineage>
</organism>
<name>A0A7X5JAI3_9HYPH</name>
<dbReference type="SMART" id="SM00450">
    <property type="entry name" value="RHOD"/>
    <property type="match status" value="1"/>
</dbReference>
<keyword evidence="2" id="KW-1185">Reference proteome</keyword>
<protein>
    <submittedName>
        <fullName evidence="1">Rhodanese-like domain-containing protein</fullName>
    </submittedName>
</protein>
<dbReference type="SUPFAM" id="SSF52821">
    <property type="entry name" value="Rhodanese/Cell cycle control phosphatase"/>
    <property type="match status" value="1"/>
</dbReference>
<dbReference type="PANTHER" id="PTHR47377:SF1">
    <property type="entry name" value="RHODANESE-LIKE DOMAIN-CONTAINING PROTEIN 4, CHLOROPLASTIC"/>
    <property type="match status" value="1"/>
</dbReference>
<dbReference type="InterPro" id="IPR036873">
    <property type="entry name" value="Rhodanese-like_dom_sf"/>
</dbReference>
<gene>
    <name evidence="1" type="ORF">GWI72_17375</name>
</gene>
<sequence length="142" mass="15218">MPYAGDVDVETAYQQVTSDRDAVLVDVRTRAEWNFVGIPDLRAAGKDTLFVEWQGYPAGTPVPDFVETLGNELVRRGIAKTAPIYFLCRSGARSLNAALAMTAAGYGPCYNIADGFEGPVGPDGHRGAVGGWKARGLPWVQS</sequence>
<dbReference type="PANTHER" id="PTHR47377">
    <property type="entry name" value="RHODANESE-LIKE DOMAIN-CONTAINING PROTEIN 4, CHLOROPLASTIC"/>
    <property type="match status" value="1"/>
</dbReference>
<dbReference type="EMBL" id="JAABLQ010000003">
    <property type="protein sequence ID" value="NBN80052.1"/>
    <property type="molecule type" value="Genomic_DNA"/>
</dbReference>